<evidence type="ECO:0000313" key="1">
    <source>
        <dbReference type="EMBL" id="CAF3863317.1"/>
    </source>
</evidence>
<dbReference type="Proteomes" id="UP000663836">
    <property type="component" value="Unassembled WGS sequence"/>
</dbReference>
<gene>
    <name evidence="1" type="ORF">FNK824_LOCUS18595</name>
    <name evidence="2" type="ORF">JBS370_LOCUS28650</name>
    <name evidence="3" type="ORF">OTI717_LOCUS39500</name>
</gene>
<comment type="caution">
    <text evidence="1">The sequence shown here is derived from an EMBL/GenBank/DDBJ whole genome shotgun (WGS) entry which is preliminary data.</text>
</comment>
<dbReference type="EMBL" id="CAJOBE010003131">
    <property type="protein sequence ID" value="CAF3863317.1"/>
    <property type="molecule type" value="Genomic_DNA"/>
</dbReference>
<evidence type="ECO:0000313" key="4">
    <source>
        <dbReference type="Proteomes" id="UP000663874"/>
    </source>
</evidence>
<proteinExistence type="predicted"/>
<dbReference type="Proteomes" id="UP000663823">
    <property type="component" value="Unassembled WGS sequence"/>
</dbReference>
<evidence type="ECO:0000313" key="2">
    <source>
        <dbReference type="EMBL" id="CAF4043845.1"/>
    </source>
</evidence>
<evidence type="ECO:0000313" key="3">
    <source>
        <dbReference type="EMBL" id="CAF4224344.1"/>
    </source>
</evidence>
<reference evidence="1" key="1">
    <citation type="submission" date="2021-02" db="EMBL/GenBank/DDBJ databases">
        <authorList>
            <person name="Nowell W R."/>
        </authorList>
    </citation>
    <scope>NUCLEOTIDE SEQUENCE</scope>
</reference>
<dbReference type="AlphaFoldDB" id="A0A819F6G6"/>
<dbReference type="Proteomes" id="UP000663874">
    <property type="component" value="Unassembled WGS sequence"/>
</dbReference>
<sequence>MSSNKSKSYLLFRDAFLSFHMNLAKESKVTIIDTEISSSDENEHHEPALQSINKSADDRLKNIYIIHDLAEWLKPTFEEI</sequence>
<name>A0A819F6G6_9BILA</name>
<organism evidence="1 4">
    <name type="scientific">Rotaria sordida</name>
    <dbReference type="NCBI Taxonomy" id="392033"/>
    <lineage>
        <taxon>Eukaryota</taxon>
        <taxon>Metazoa</taxon>
        <taxon>Spiralia</taxon>
        <taxon>Gnathifera</taxon>
        <taxon>Rotifera</taxon>
        <taxon>Eurotatoria</taxon>
        <taxon>Bdelloidea</taxon>
        <taxon>Philodinida</taxon>
        <taxon>Philodinidae</taxon>
        <taxon>Rotaria</taxon>
    </lineage>
</organism>
<dbReference type="EMBL" id="CAJOAX010025862">
    <property type="protein sequence ID" value="CAF4224344.1"/>
    <property type="molecule type" value="Genomic_DNA"/>
</dbReference>
<protein>
    <submittedName>
        <fullName evidence="1">Uncharacterized protein</fullName>
    </submittedName>
</protein>
<accession>A0A819F6G6</accession>
<dbReference type="EMBL" id="CAJOBD010005829">
    <property type="protein sequence ID" value="CAF4043845.1"/>
    <property type="molecule type" value="Genomic_DNA"/>
</dbReference>